<dbReference type="InterPro" id="IPR025403">
    <property type="entry name" value="TgpA-like_C"/>
</dbReference>
<evidence type="ECO:0000313" key="4">
    <source>
        <dbReference type="Proteomes" id="UP000298127"/>
    </source>
</evidence>
<feature type="domain" description="Protein-glutamine gamma-glutamyltransferase-like C-terminal" evidence="2">
    <location>
        <begin position="134"/>
        <end position="203"/>
    </location>
</feature>
<comment type="caution">
    <text evidence="3">The sequence shown here is derived from an EMBL/GenBank/DDBJ whole genome shotgun (WGS) entry which is preliminary data.</text>
</comment>
<evidence type="ECO:0000259" key="2">
    <source>
        <dbReference type="Pfam" id="PF13559"/>
    </source>
</evidence>
<name>A0A4Y9QXS5_9MICO</name>
<evidence type="ECO:0000313" key="3">
    <source>
        <dbReference type="EMBL" id="TFV96472.1"/>
    </source>
</evidence>
<dbReference type="AlphaFoldDB" id="A0A4Y9QXS5"/>
<evidence type="ECO:0000256" key="1">
    <source>
        <dbReference type="SAM" id="Phobius"/>
    </source>
</evidence>
<dbReference type="Proteomes" id="UP000298127">
    <property type="component" value="Unassembled WGS sequence"/>
</dbReference>
<keyword evidence="1" id="KW-0812">Transmembrane</keyword>
<gene>
    <name evidence="3" type="ORF">E4M00_14265</name>
</gene>
<protein>
    <submittedName>
        <fullName evidence="3">DUF4129 domain-containing protein</fullName>
    </submittedName>
</protein>
<proteinExistence type="predicted"/>
<sequence length="226" mass="24168">MSGGLHQAFEVPVDPSADEARRLLLDELSKAEYQAARPTWFDQLSQAVRDWFVSLFSDGGDGAGPVLPAILLVLVVAALVSALLIYGLPRLNRRARQDVSALFGDEDSRSADDIRRASAAAAAGSDFATAIVERFRAIARTASDRAAVSVHPGTTADDFARRAALAFPDARTRLDRAARVFDGVRYLGAAGTSEDYVLLVDLDDEVRAVRPATTSVQSPVSAEAPR</sequence>
<organism evidence="3 4">
    <name type="scientific">Orlajensenia leifsoniae</name>
    <dbReference type="NCBI Taxonomy" id="2561933"/>
    <lineage>
        <taxon>Bacteria</taxon>
        <taxon>Bacillati</taxon>
        <taxon>Actinomycetota</taxon>
        <taxon>Actinomycetes</taxon>
        <taxon>Micrococcales</taxon>
        <taxon>Microbacteriaceae</taxon>
        <taxon>Orlajensenia</taxon>
    </lineage>
</organism>
<dbReference type="Pfam" id="PF13559">
    <property type="entry name" value="DUF4129"/>
    <property type="match status" value="1"/>
</dbReference>
<keyword evidence="4" id="KW-1185">Reference proteome</keyword>
<reference evidence="3 4" key="1">
    <citation type="journal article" date="2018" name="J. Microbiol.">
        <title>Leifsonia flava sp. nov., a novel actinobacterium isolated from the rhizosphere of Aquilegia viridiflora.</title>
        <authorList>
            <person name="Cai Y."/>
            <person name="Tao W.Z."/>
            <person name="Ma Y.J."/>
            <person name="Cheng J."/>
            <person name="Zhang M.Y."/>
            <person name="Zhang Y.X."/>
        </authorList>
    </citation>
    <scope>NUCLEOTIDE SEQUENCE [LARGE SCALE GENOMIC DNA]</scope>
    <source>
        <strain evidence="3 4">SYP-B2174</strain>
    </source>
</reference>
<keyword evidence="1" id="KW-0472">Membrane</keyword>
<feature type="transmembrane region" description="Helical" evidence="1">
    <location>
        <begin position="66"/>
        <end position="88"/>
    </location>
</feature>
<dbReference type="EMBL" id="SPQZ01000005">
    <property type="protein sequence ID" value="TFV96472.1"/>
    <property type="molecule type" value="Genomic_DNA"/>
</dbReference>
<accession>A0A4Y9QXS5</accession>
<keyword evidence="1" id="KW-1133">Transmembrane helix</keyword>
<dbReference type="RefSeq" id="WP_135121154.1">
    <property type="nucleotide sequence ID" value="NZ_SPQZ01000005.1"/>
</dbReference>